<dbReference type="InterPro" id="IPR036322">
    <property type="entry name" value="WD40_repeat_dom_sf"/>
</dbReference>
<proteinExistence type="predicted"/>
<organism evidence="1 2">
    <name type="scientific">Ancylostoma duodenale</name>
    <dbReference type="NCBI Taxonomy" id="51022"/>
    <lineage>
        <taxon>Eukaryota</taxon>
        <taxon>Metazoa</taxon>
        <taxon>Ecdysozoa</taxon>
        <taxon>Nematoda</taxon>
        <taxon>Chromadorea</taxon>
        <taxon>Rhabditida</taxon>
        <taxon>Rhabditina</taxon>
        <taxon>Rhabditomorpha</taxon>
        <taxon>Strongyloidea</taxon>
        <taxon>Ancylostomatidae</taxon>
        <taxon>Ancylostomatinae</taxon>
        <taxon>Ancylostoma</taxon>
    </lineage>
</organism>
<dbReference type="EMBL" id="KN736709">
    <property type="protein sequence ID" value="KIH55807.1"/>
    <property type="molecule type" value="Genomic_DNA"/>
</dbReference>
<dbReference type="SUPFAM" id="SSF50978">
    <property type="entry name" value="WD40 repeat-like"/>
    <property type="match status" value="1"/>
</dbReference>
<evidence type="ECO:0000313" key="2">
    <source>
        <dbReference type="Proteomes" id="UP000054047"/>
    </source>
</evidence>
<reference evidence="1 2" key="1">
    <citation type="submission" date="2013-12" db="EMBL/GenBank/DDBJ databases">
        <title>Draft genome of the parsitic nematode Ancylostoma duodenale.</title>
        <authorList>
            <person name="Mitreva M."/>
        </authorList>
    </citation>
    <scope>NUCLEOTIDE SEQUENCE [LARGE SCALE GENOMIC DNA]</scope>
    <source>
        <strain evidence="1 2">Zhejiang</strain>
    </source>
</reference>
<dbReference type="AlphaFoldDB" id="A0A0C2D1B0"/>
<name>A0A0C2D1B0_9BILA</name>
<evidence type="ECO:0000313" key="1">
    <source>
        <dbReference type="EMBL" id="KIH55807.1"/>
    </source>
</evidence>
<dbReference type="Proteomes" id="UP000054047">
    <property type="component" value="Unassembled WGS sequence"/>
</dbReference>
<protein>
    <recommendedName>
        <fullName evidence="3">WD domain, G-beta repeat protein</fullName>
    </recommendedName>
</protein>
<accession>A0A0C2D1B0</accession>
<dbReference type="OrthoDB" id="6262491at2759"/>
<gene>
    <name evidence="1" type="ORF">ANCDUO_14028</name>
</gene>
<evidence type="ECO:0008006" key="3">
    <source>
        <dbReference type="Google" id="ProtNLM"/>
    </source>
</evidence>
<keyword evidence="2" id="KW-1185">Reference proteome</keyword>
<sequence>MAGKVTSLNMSSDGVHVLCSTRDDTLSLMDVRKYQTVHIYSSSPIPALTDAILEAPPGTVWFIMSA</sequence>